<dbReference type="InterPro" id="IPR002885">
    <property type="entry name" value="PPR_rpt"/>
</dbReference>
<sequence>MLSRSMRNAVRAFSSERLKSCASQGDWRGALVIMSELDKEGKTDALAYELAIEACGRDRRIDAMQTLKETMEKDNIVATPGTVDLFVQLYMHLNQPEKLIQLGIDRLRQNEPMSLPAFHSILDACSSIHSFTLAEEILQAICSHQEWATPLDTPEMAALIRCFGICRRADFAMHTLFTMQDHGIQPDAEVYTQLIRAHISQGAVNQALHVFSLSNAQGIVLGESIHAATIGSLCEKKAFWLATELFSDMETKGVEATPYCLSRMILAYNRTNNRDAAVDIWNRIISRENPVSIATYMGIMNDCVVTGELDILIDAFNHLTKHYKTIPLTAYSFVIRAYGRKGDTDSAITMMENLIETNGFPQDATIYIAIFNALARASDRPVEQNRKDIVYFWDLMMANVPNLQAPAYSSAAGAFASCGDITSLQKLFAHTKANIPESEAIMYSGAVSGFSKSAEDYTAYIRDCIDMQLEGKIPVNDAAVRAASDAYVRFEKWDDLLDLIKNVDITAFKRPEGVFGDVISKVLDAQNWHVARYAINSAHAAGIKPHIRSKPYHLQVLANNTHESPEWRIAYSLALETVSFSTINEEHVYAVCNAMKVLFRAEKYNLMARLWYALKSKNQLPLPIDAYKGIVIASLTSGFDHSAITAAEEMLEMLREHHEDIIDFSDVSDVFSVIISSFSKHNNDEMVAKLYEKMQSFGLTPNAYAYLAALKAYANLKHLDKIYGMLESFENCMSTTKLNVNEMSEVFSSVISACASPHNNELIIAIHKHMESFQLAPNSYAQNAIIRAYSRTNQLEKVRDLQDSISKDGQLVNDRVVESLLTSYVLANDIKNVHATMHQFQYSGDRTLQLYFQSNQTQAAVDFLKAQGHAQQKNTWAKVSPTMQSNALKWFLSRNATIEATEVCTFLLQNGYRVAGPVFEKLLDQLSYNGAYDLGTALLDLYNEKRAFVRSTDSIVESTLLLYNNGQKYDHIQALLTSPRRIFDIDQYTLGMTLCVDGQAYTDALKIFDALRHRFIEPNGQVFCLALESCQVLNQGDIARRILQDVARNRFDVKLQSEMNRRLAWSLTQDAREMDPQLTERVAQLALYLEEHGFPMTKSFSDKLSMRPTNSYLEPATRARIELGKSSFFQMLGRLITRRLSSIAPFHLAVPVHDLAKAQEFYGGKLGFTEGRSSAHWQDYNMLGHQLVVHQVGPDYRGKDYHNPVDMDDVPVPHFGVCLTVDDFHALAKRVQEAKIPFVVEPHLRFQGRKGEQWTMFFKDPSNNNMEFKAMTTPANLFAKYVEKYGMQSHRKFGCSPKESLCSRQHRVQLFRPK</sequence>
<evidence type="ECO:0000313" key="4">
    <source>
        <dbReference type="EMBL" id="OQS05375.1"/>
    </source>
</evidence>
<keyword evidence="5" id="KW-1185">Reference proteome</keyword>
<dbReference type="NCBIfam" id="TIGR00756">
    <property type="entry name" value="PPR"/>
    <property type="match status" value="1"/>
</dbReference>
<dbReference type="InterPro" id="IPR004360">
    <property type="entry name" value="Glyas_Fos-R_dOase_dom"/>
</dbReference>
<comment type="caution">
    <text evidence="4">The sequence shown here is derived from an EMBL/GenBank/DDBJ whole genome shotgun (WGS) entry which is preliminary data.</text>
</comment>
<evidence type="ECO:0000313" key="5">
    <source>
        <dbReference type="Proteomes" id="UP000243217"/>
    </source>
</evidence>
<dbReference type="STRING" id="74557.A0A1W0A555"/>
<gene>
    <name evidence="4" type="ORF">THRCLA_02483</name>
</gene>
<dbReference type="OrthoDB" id="185373at2759"/>
<dbReference type="PROSITE" id="PS51375">
    <property type="entry name" value="PPR"/>
    <property type="match status" value="1"/>
</dbReference>
<dbReference type="Gene3D" id="3.10.180.10">
    <property type="entry name" value="2,3-Dihydroxybiphenyl 1,2-Dioxygenase, domain 1"/>
    <property type="match status" value="1"/>
</dbReference>
<dbReference type="InterPro" id="IPR011990">
    <property type="entry name" value="TPR-like_helical_dom_sf"/>
</dbReference>
<dbReference type="CDD" id="cd08357">
    <property type="entry name" value="VOC_like"/>
    <property type="match status" value="1"/>
</dbReference>
<proteinExistence type="predicted"/>
<feature type="domain" description="VOC" evidence="3">
    <location>
        <begin position="1144"/>
        <end position="1271"/>
    </location>
</feature>
<dbReference type="Gene3D" id="1.25.40.10">
    <property type="entry name" value="Tetratricopeptide repeat domain"/>
    <property type="match status" value="5"/>
</dbReference>
<evidence type="ECO:0000259" key="3">
    <source>
        <dbReference type="PROSITE" id="PS51819"/>
    </source>
</evidence>
<dbReference type="SUPFAM" id="SSF54593">
    <property type="entry name" value="Glyoxalase/Bleomycin resistance protein/Dihydroxybiphenyl dioxygenase"/>
    <property type="match status" value="1"/>
</dbReference>
<dbReference type="EMBL" id="JNBS01000465">
    <property type="protein sequence ID" value="OQS05375.1"/>
    <property type="molecule type" value="Genomic_DNA"/>
</dbReference>
<keyword evidence="1" id="KW-0677">Repeat</keyword>
<dbReference type="InterPro" id="IPR037523">
    <property type="entry name" value="VOC_core"/>
</dbReference>
<reference evidence="4 5" key="1">
    <citation type="journal article" date="2014" name="Genome Biol. Evol.">
        <title>The secreted proteins of Achlya hypogyna and Thraustotheca clavata identify the ancestral oomycete secretome and reveal gene acquisitions by horizontal gene transfer.</title>
        <authorList>
            <person name="Misner I."/>
            <person name="Blouin N."/>
            <person name="Leonard G."/>
            <person name="Richards T.A."/>
            <person name="Lane C.E."/>
        </authorList>
    </citation>
    <scope>NUCLEOTIDE SEQUENCE [LARGE SCALE GENOMIC DNA]</scope>
    <source>
        <strain evidence="4 5">ATCC 34112</strain>
    </source>
</reference>
<dbReference type="PANTHER" id="PTHR47939">
    <property type="entry name" value="MEMBRANE-ASSOCIATED SALT-INDUCIBLE PROTEIN-LIKE"/>
    <property type="match status" value="1"/>
</dbReference>
<protein>
    <recommendedName>
        <fullName evidence="3">VOC domain-containing protein</fullName>
    </recommendedName>
</protein>
<evidence type="ECO:0000256" key="1">
    <source>
        <dbReference type="ARBA" id="ARBA00022737"/>
    </source>
</evidence>
<dbReference type="PANTHER" id="PTHR47939:SF13">
    <property type="entry name" value="OS03G0201400 PROTEIN"/>
    <property type="match status" value="1"/>
</dbReference>
<organism evidence="4 5">
    <name type="scientific">Thraustotheca clavata</name>
    <dbReference type="NCBI Taxonomy" id="74557"/>
    <lineage>
        <taxon>Eukaryota</taxon>
        <taxon>Sar</taxon>
        <taxon>Stramenopiles</taxon>
        <taxon>Oomycota</taxon>
        <taxon>Saprolegniomycetes</taxon>
        <taxon>Saprolegniales</taxon>
        <taxon>Achlyaceae</taxon>
        <taxon>Thraustotheca</taxon>
    </lineage>
</organism>
<accession>A0A1W0A555</accession>
<dbReference type="InterPro" id="IPR029068">
    <property type="entry name" value="Glyas_Bleomycin-R_OHBP_Dase"/>
</dbReference>
<evidence type="ECO:0000256" key="2">
    <source>
        <dbReference type="PROSITE-ProRule" id="PRU00708"/>
    </source>
</evidence>
<dbReference type="Pfam" id="PF00903">
    <property type="entry name" value="Glyoxalase"/>
    <property type="match status" value="1"/>
</dbReference>
<name>A0A1W0A555_9STRA</name>
<feature type="repeat" description="PPR" evidence="2">
    <location>
        <begin position="667"/>
        <end position="701"/>
    </location>
</feature>
<dbReference type="PROSITE" id="PS51819">
    <property type="entry name" value="VOC"/>
    <property type="match status" value="1"/>
</dbReference>
<dbReference type="Proteomes" id="UP000243217">
    <property type="component" value="Unassembled WGS sequence"/>
</dbReference>
<dbReference type="Pfam" id="PF01535">
    <property type="entry name" value="PPR"/>
    <property type="match status" value="2"/>
</dbReference>
<dbReference type="InterPro" id="IPR050667">
    <property type="entry name" value="PPR-containing_protein"/>
</dbReference>